<dbReference type="EMBL" id="LN649232">
    <property type="protein sequence ID" value="CEI39738.1"/>
    <property type="molecule type" value="Genomic_DNA"/>
</dbReference>
<name>A0A2L2T6X4_9HYPO</name>
<proteinExistence type="predicted"/>
<protein>
    <submittedName>
        <fullName evidence="1">Uncharacterized protein</fullName>
    </submittedName>
</protein>
<sequence length="128" mass="15130">MLQKQACQLWARPRKTRPAVDPNRHCLEPQIDIAANIIKVEIRLTSHVHEAVRTFLTTLIIASWLNLYMGDILRVSKDERLQNKFFIHFLRIIDRAFIFTGQNTVYEAMVWWRVRTQARPTVVGWACR</sequence>
<evidence type="ECO:0000313" key="2">
    <source>
        <dbReference type="Proteomes" id="UP000245910"/>
    </source>
</evidence>
<dbReference type="AlphaFoldDB" id="A0A2L2T6X4"/>
<keyword evidence="2" id="KW-1185">Reference proteome</keyword>
<accession>A0A2L2T6X4</accession>
<evidence type="ECO:0000313" key="1">
    <source>
        <dbReference type="EMBL" id="CEI39738.1"/>
    </source>
</evidence>
<dbReference type="Proteomes" id="UP000245910">
    <property type="component" value="Chromosome IIII"/>
</dbReference>
<organism evidence="1 2">
    <name type="scientific">Fusarium venenatum</name>
    <dbReference type="NCBI Taxonomy" id="56646"/>
    <lineage>
        <taxon>Eukaryota</taxon>
        <taxon>Fungi</taxon>
        <taxon>Dikarya</taxon>
        <taxon>Ascomycota</taxon>
        <taxon>Pezizomycotina</taxon>
        <taxon>Sordariomycetes</taxon>
        <taxon>Hypocreomycetidae</taxon>
        <taxon>Hypocreales</taxon>
        <taxon>Nectriaceae</taxon>
        <taxon>Fusarium</taxon>
    </lineage>
</organism>
<reference evidence="2" key="1">
    <citation type="submission" date="2014-10" db="EMBL/GenBank/DDBJ databases">
        <authorList>
            <person name="King R."/>
        </authorList>
    </citation>
    <scope>NUCLEOTIDE SEQUENCE [LARGE SCALE GENOMIC DNA]</scope>
    <source>
        <strain evidence="2">A3/5</strain>
    </source>
</reference>